<evidence type="ECO:0008006" key="3">
    <source>
        <dbReference type="Google" id="ProtNLM"/>
    </source>
</evidence>
<keyword evidence="2" id="KW-1185">Reference proteome</keyword>
<evidence type="ECO:0000313" key="1">
    <source>
        <dbReference type="EMBL" id="MBL0719960.1"/>
    </source>
</evidence>
<protein>
    <recommendedName>
        <fullName evidence="3">4Fe-4S ferredoxin-type domain-containing protein</fullName>
    </recommendedName>
</protein>
<dbReference type="AlphaFoldDB" id="A0A9X0XHZ7"/>
<gene>
    <name evidence="1" type="ORF">JI742_08665</name>
</gene>
<sequence length="114" mass="12150">MPGALPPRPPEPLQRVLWLAVEPGAPAKPAEGEACNGCGLCCLAEPCPVGRLLSRRRQGACVALRWDGAAGHYRCGALTRFRHPLWRRLIGRWIAAGAGCDASFETGERLGPPG</sequence>
<dbReference type="EMBL" id="JAERRA010000001">
    <property type="protein sequence ID" value="MBL0719960.1"/>
    <property type="molecule type" value="Genomic_DNA"/>
</dbReference>
<accession>A0A9X0XHZ7</accession>
<dbReference type="Proteomes" id="UP000643207">
    <property type="component" value="Unassembled WGS sequence"/>
</dbReference>
<organism evidence="1 2">
    <name type="scientific">Aquariibacter lacus</name>
    <dbReference type="NCBI Taxonomy" id="2801332"/>
    <lineage>
        <taxon>Bacteria</taxon>
        <taxon>Pseudomonadati</taxon>
        <taxon>Pseudomonadota</taxon>
        <taxon>Betaproteobacteria</taxon>
        <taxon>Burkholderiales</taxon>
        <taxon>Sphaerotilaceae</taxon>
        <taxon>Aquariibacter</taxon>
    </lineage>
</organism>
<comment type="caution">
    <text evidence="1">The sequence shown here is derived from an EMBL/GenBank/DDBJ whole genome shotgun (WGS) entry which is preliminary data.</text>
</comment>
<proteinExistence type="predicted"/>
<name>A0A9X0XHZ7_9BURK</name>
<reference evidence="1 2" key="1">
    <citation type="submission" date="2021-01" db="EMBL/GenBank/DDBJ databases">
        <title>Piscinibacter sp. Jin2 Genome sequencing and assembly.</title>
        <authorList>
            <person name="Kim I."/>
        </authorList>
    </citation>
    <scope>NUCLEOTIDE SEQUENCE [LARGE SCALE GENOMIC DNA]</scope>
    <source>
        <strain evidence="1 2">Jin2</strain>
    </source>
</reference>
<evidence type="ECO:0000313" key="2">
    <source>
        <dbReference type="Proteomes" id="UP000643207"/>
    </source>
</evidence>